<proteinExistence type="predicted"/>
<organism evidence="2">
    <name type="scientific">Pseudogymnoascus destructans</name>
    <dbReference type="NCBI Taxonomy" id="655981"/>
    <lineage>
        <taxon>Eukaryota</taxon>
        <taxon>Fungi</taxon>
        <taxon>Dikarya</taxon>
        <taxon>Ascomycota</taxon>
        <taxon>Pezizomycotina</taxon>
        <taxon>Leotiomycetes</taxon>
        <taxon>Thelebolales</taxon>
        <taxon>Thelebolaceae</taxon>
        <taxon>Pseudogymnoascus</taxon>
    </lineage>
</organism>
<dbReference type="Proteomes" id="UP000077154">
    <property type="component" value="Unassembled WGS sequence"/>
</dbReference>
<evidence type="ECO:0000313" key="2">
    <source>
        <dbReference type="EMBL" id="OAF56892.2"/>
    </source>
</evidence>
<dbReference type="RefSeq" id="XP_024322183.1">
    <property type="nucleotide sequence ID" value="XM_024470674.1"/>
</dbReference>
<dbReference type="OrthoDB" id="252020at2759"/>
<dbReference type="EMBL" id="KV441402">
    <property type="protein sequence ID" value="OAF56892.2"/>
    <property type="molecule type" value="Genomic_DNA"/>
</dbReference>
<reference evidence="2" key="1">
    <citation type="submission" date="2016-03" db="EMBL/GenBank/DDBJ databases">
        <title>Updated assembly of Pseudogymnoascus destructans, the fungus causing white-nose syndrome of bats.</title>
        <authorList>
            <person name="Palmer J.M."/>
            <person name="Drees K.P."/>
            <person name="Foster J.T."/>
            <person name="Lindner D.L."/>
        </authorList>
    </citation>
    <scope>NUCLEOTIDE SEQUENCE [LARGE SCALE GENOMIC DNA]</scope>
    <source>
        <strain evidence="2">20631-21</strain>
    </source>
</reference>
<sequence length="426" mass="46301">MSTVYIIIHPNPHSDSDAELPRFTSPEQEAVDTVVHIMTRNATPKPETGTAFPSKLSRSLTAAAVLVTAPVPSIPGAIDGIQETPDIPVVRHKEEARTVGLTPPGTKPSEAPTAKVSKQVVESSEIETSPVVADIEESSHPNEPLGGSYSQKKSAALPITEDIHTRTTLLSAIVPSSAAKPYQTGIQVPSQSRVADGFPYPPGLAAYEILEEDWNKFTAHLASLISPQRNKKKKKTPIRLVLTFGGRGAKSEKLDFQKSHSKVFEYVRASQNNLFRPKGLLVRVDIPEEGVGMEFMDLYHGGHVDHLSDTWGLEARVANAGPVADGEGIDATAEEVAAHSKVSRTALQPNKAQTKANKAQDTTLEKARKQQLKALGHLNSARKKMSQRIRIVIEPVTVLGNVERSEKNGWIAWIRHCDNYGSQLTN</sequence>
<gene>
    <name evidence="2" type="ORF">VC83_07096</name>
</gene>
<dbReference type="GeneID" id="36290146"/>
<dbReference type="AlphaFoldDB" id="A0A177A5Z5"/>
<evidence type="ECO:0000256" key="1">
    <source>
        <dbReference type="SAM" id="MobiDB-lite"/>
    </source>
</evidence>
<name>A0A177A5Z5_9PEZI</name>
<accession>A0A177A5Z5</accession>
<feature type="region of interest" description="Disordered" evidence="1">
    <location>
        <begin position="98"/>
        <end position="151"/>
    </location>
</feature>
<protein>
    <submittedName>
        <fullName evidence="2">Uncharacterized protein</fullName>
    </submittedName>
</protein>